<accession>R7TSG3</accession>
<keyword evidence="5" id="KW-1185">Reference proteome</keyword>
<name>R7TSG3_CAPTE</name>
<feature type="transmembrane region" description="Helical" evidence="2">
    <location>
        <begin position="62"/>
        <end position="84"/>
    </location>
</feature>
<feature type="compositionally biased region" description="Basic and acidic residues" evidence="1">
    <location>
        <begin position="157"/>
        <end position="166"/>
    </location>
</feature>
<organism evidence="3">
    <name type="scientific">Capitella teleta</name>
    <name type="common">Polychaete worm</name>
    <dbReference type="NCBI Taxonomy" id="283909"/>
    <lineage>
        <taxon>Eukaryota</taxon>
        <taxon>Metazoa</taxon>
        <taxon>Spiralia</taxon>
        <taxon>Lophotrochozoa</taxon>
        <taxon>Annelida</taxon>
        <taxon>Polychaeta</taxon>
        <taxon>Sedentaria</taxon>
        <taxon>Scolecida</taxon>
        <taxon>Capitellidae</taxon>
        <taxon>Capitella</taxon>
    </lineage>
</organism>
<dbReference type="EMBL" id="AMQN01002240">
    <property type="status" value="NOT_ANNOTATED_CDS"/>
    <property type="molecule type" value="Genomic_DNA"/>
</dbReference>
<protein>
    <submittedName>
        <fullName evidence="3 4">Uncharacterized protein</fullName>
    </submittedName>
</protein>
<feature type="compositionally biased region" description="Basic and acidic residues" evidence="1">
    <location>
        <begin position="214"/>
        <end position="223"/>
    </location>
</feature>
<gene>
    <name evidence="3" type="ORF">CAPTEDRAFT_205145</name>
</gene>
<reference evidence="3 5" key="2">
    <citation type="journal article" date="2013" name="Nature">
        <title>Insights into bilaterian evolution from three spiralian genomes.</title>
        <authorList>
            <person name="Simakov O."/>
            <person name="Marletaz F."/>
            <person name="Cho S.J."/>
            <person name="Edsinger-Gonzales E."/>
            <person name="Havlak P."/>
            <person name="Hellsten U."/>
            <person name="Kuo D.H."/>
            <person name="Larsson T."/>
            <person name="Lv J."/>
            <person name="Arendt D."/>
            <person name="Savage R."/>
            <person name="Osoegawa K."/>
            <person name="de Jong P."/>
            <person name="Grimwood J."/>
            <person name="Chapman J.A."/>
            <person name="Shapiro H."/>
            <person name="Aerts A."/>
            <person name="Otillar R.P."/>
            <person name="Terry A.Y."/>
            <person name="Boore J.L."/>
            <person name="Grigoriev I.V."/>
            <person name="Lindberg D.R."/>
            <person name="Seaver E.C."/>
            <person name="Weisblat D.A."/>
            <person name="Putnam N.H."/>
            <person name="Rokhsar D.S."/>
        </authorList>
    </citation>
    <scope>NUCLEOTIDE SEQUENCE</scope>
    <source>
        <strain evidence="3 5">I ESC-2004</strain>
    </source>
</reference>
<keyword evidence="2" id="KW-0472">Membrane</keyword>
<dbReference type="EMBL" id="KB308725">
    <property type="protein sequence ID" value="ELT96813.1"/>
    <property type="molecule type" value="Genomic_DNA"/>
</dbReference>
<proteinExistence type="predicted"/>
<dbReference type="Proteomes" id="UP000014760">
    <property type="component" value="Unassembled WGS sequence"/>
</dbReference>
<keyword evidence="2" id="KW-0812">Transmembrane</keyword>
<dbReference type="OrthoDB" id="6085330at2759"/>
<evidence type="ECO:0000313" key="3">
    <source>
        <dbReference type="EMBL" id="ELT96813.1"/>
    </source>
</evidence>
<keyword evidence="2" id="KW-1133">Transmembrane helix</keyword>
<sequence length="327" mass="35581">MSFLRAIQVELQGENNETFYGTLTLEATILSTANETGTLRNASDGDASTDDLEADPVGASTYVIAVVLIYGLSIVFLIGSHVVLRGRENYRDVEKQIDKFLRQAPVVKEKNAKDNYKNLKHSIIPVVALSSARDLVSRRKSFAAFLVGLHPPPTSASRRDDQRISDDPAPSGVSSTVDEDAASGRMPTIEEEESAEELDRSQGSVGLGKAIKHAPKEEADKKRNQQPHFYLGETSGTHKSLDSLHDTSIPTSQSWPPPLPEAVSPAVSDAWLFSQRASQNSPSDSKAQETEQLLHVTCVEILFLCANNLNNAVQVSTAQTKESNAMH</sequence>
<reference evidence="4" key="3">
    <citation type="submission" date="2015-06" db="UniProtKB">
        <authorList>
            <consortium name="EnsemblMetazoa"/>
        </authorList>
    </citation>
    <scope>IDENTIFICATION</scope>
</reference>
<dbReference type="EnsemblMetazoa" id="CapteT205145">
    <property type="protein sequence ID" value="CapteP205145"/>
    <property type="gene ID" value="CapteG205145"/>
</dbReference>
<feature type="region of interest" description="Disordered" evidence="1">
    <location>
        <begin position="151"/>
        <end position="263"/>
    </location>
</feature>
<evidence type="ECO:0000313" key="4">
    <source>
        <dbReference type="EnsemblMetazoa" id="CapteP205145"/>
    </source>
</evidence>
<reference evidence="5" key="1">
    <citation type="submission" date="2012-12" db="EMBL/GenBank/DDBJ databases">
        <authorList>
            <person name="Hellsten U."/>
            <person name="Grimwood J."/>
            <person name="Chapman J.A."/>
            <person name="Shapiro H."/>
            <person name="Aerts A."/>
            <person name="Otillar R.P."/>
            <person name="Terry A.Y."/>
            <person name="Boore J.L."/>
            <person name="Simakov O."/>
            <person name="Marletaz F."/>
            <person name="Cho S.-J."/>
            <person name="Edsinger-Gonzales E."/>
            <person name="Havlak P."/>
            <person name="Kuo D.-H."/>
            <person name="Larsson T."/>
            <person name="Lv J."/>
            <person name="Arendt D."/>
            <person name="Savage R."/>
            <person name="Osoegawa K."/>
            <person name="de Jong P."/>
            <person name="Lindberg D.R."/>
            <person name="Seaver E.C."/>
            <person name="Weisblat D.A."/>
            <person name="Putnam N.H."/>
            <person name="Grigoriev I.V."/>
            <person name="Rokhsar D.S."/>
        </authorList>
    </citation>
    <scope>NUCLEOTIDE SEQUENCE</scope>
    <source>
        <strain evidence="5">I ESC-2004</strain>
    </source>
</reference>
<evidence type="ECO:0000256" key="1">
    <source>
        <dbReference type="SAM" id="MobiDB-lite"/>
    </source>
</evidence>
<dbReference type="HOGENOM" id="CLU_850592_0_0_1"/>
<dbReference type="AlphaFoldDB" id="R7TSG3"/>
<evidence type="ECO:0000256" key="2">
    <source>
        <dbReference type="SAM" id="Phobius"/>
    </source>
</evidence>
<evidence type="ECO:0000313" key="5">
    <source>
        <dbReference type="Proteomes" id="UP000014760"/>
    </source>
</evidence>